<protein>
    <submittedName>
        <fullName evidence="2">Uncharacterized protein</fullName>
    </submittedName>
</protein>
<name>A0A1V1PCP8_9BACT</name>
<reference evidence="3" key="1">
    <citation type="submission" date="2012-11" db="EMBL/GenBank/DDBJ databases">
        <authorList>
            <person name="Lucero-Rivera Y.E."/>
            <person name="Tovar-Ramirez D."/>
        </authorList>
    </citation>
    <scope>NUCLEOTIDE SEQUENCE [LARGE SCALE GENOMIC DNA]</scope>
    <source>
        <strain evidence="3">Araruama</strain>
    </source>
</reference>
<proteinExistence type="predicted"/>
<accession>A0A1V1PCP8</accession>
<dbReference type="Proteomes" id="UP000189670">
    <property type="component" value="Unassembled WGS sequence"/>
</dbReference>
<evidence type="ECO:0000313" key="2">
    <source>
        <dbReference type="EMBL" id="ETR72580.1"/>
    </source>
</evidence>
<comment type="caution">
    <text evidence="2">The sequence shown here is derived from an EMBL/GenBank/DDBJ whole genome shotgun (WGS) entry which is preliminary data.</text>
</comment>
<keyword evidence="1" id="KW-0812">Transmembrane</keyword>
<organism evidence="2 3">
    <name type="scientific">Candidatus Magnetoglobus multicellularis str. Araruama</name>
    <dbReference type="NCBI Taxonomy" id="890399"/>
    <lineage>
        <taxon>Bacteria</taxon>
        <taxon>Pseudomonadati</taxon>
        <taxon>Thermodesulfobacteriota</taxon>
        <taxon>Desulfobacteria</taxon>
        <taxon>Desulfobacterales</taxon>
        <taxon>Desulfobacteraceae</taxon>
        <taxon>Candidatus Magnetoglobus</taxon>
    </lineage>
</organism>
<evidence type="ECO:0000313" key="3">
    <source>
        <dbReference type="Proteomes" id="UP000189670"/>
    </source>
</evidence>
<sequence length="305" mass="35450">MNTVKQLYFILYVVMVICLTIDLEIANCNEYPILFNDQDVPFNYNYEVRIFSSRKQCIDKDGTPITYNVYSKSSALTISDQKYSPTALWAKVVQGKIDRSLCAPGQFINYTVRFHLKSNLFGEKRIIIVVANSEKLSLGMGGWKIWYTLIHTMINCYAESLPVSLVALNEDNRMDFVVQAEDIVHMQRSYRLTNPYPQLTQQIKSRITMDQQIVHPMKSLYAVHDSFKDKIKKVIYITDFSNVPDIQRMRLNPNYAKIPLHWNNNGILLSVITNGRCHAWKKVHAKCYKTNTLRIAKLKQILHEK</sequence>
<dbReference type="EMBL" id="ATBP01000133">
    <property type="protein sequence ID" value="ETR72580.1"/>
    <property type="molecule type" value="Genomic_DNA"/>
</dbReference>
<keyword evidence="1" id="KW-0472">Membrane</keyword>
<dbReference type="AlphaFoldDB" id="A0A1V1PCP8"/>
<evidence type="ECO:0000256" key="1">
    <source>
        <dbReference type="SAM" id="Phobius"/>
    </source>
</evidence>
<gene>
    <name evidence="2" type="ORF">OMM_01609</name>
</gene>
<feature type="transmembrane region" description="Helical" evidence="1">
    <location>
        <begin position="7"/>
        <end position="26"/>
    </location>
</feature>
<keyword evidence="1" id="KW-1133">Transmembrane helix</keyword>